<evidence type="ECO:0000256" key="3">
    <source>
        <dbReference type="ARBA" id="ARBA00022833"/>
    </source>
</evidence>
<dbReference type="SUPFAM" id="SSF57889">
    <property type="entry name" value="Cysteine-rich domain"/>
    <property type="match status" value="1"/>
</dbReference>
<evidence type="ECO:0000259" key="7">
    <source>
        <dbReference type="PROSITE" id="PS50238"/>
    </source>
</evidence>
<keyword evidence="9" id="KW-1185">Reference proteome</keyword>
<dbReference type="EMBL" id="JBCLYO010000007">
    <property type="protein sequence ID" value="KAL0087378.1"/>
    <property type="molecule type" value="Genomic_DNA"/>
</dbReference>
<dbReference type="Gene3D" id="3.30.60.20">
    <property type="match status" value="1"/>
</dbReference>
<dbReference type="InterPro" id="IPR000198">
    <property type="entry name" value="RhoGAP_dom"/>
</dbReference>
<evidence type="ECO:0000256" key="2">
    <source>
        <dbReference type="ARBA" id="ARBA00022723"/>
    </source>
</evidence>
<feature type="domain" description="Phorbol-ester/DAG-type" evidence="6">
    <location>
        <begin position="279"/>
        <end position="327"/>
    </location>
</feature>
<evidence type="ECO:0000313" key="8">
    <source>
        <dbReference type="EMBL" id="KAL0087378.1"/>
    </source>
</evidence>
<evidence type="ECO:0000256" key="4">
    <source>
        <dbReference type="SAM" id="Coils"/>
    </source>
</evidence>
<dbReference type="Pfam" id="PF00130">
    <property type="entry name" value="C1_1"/>
    <property type="match status" value="1"/>
</dbReference>
<dbReference type="Pfam" id="PF00620">
    <property type="entry name" value="RhoGAP"/>
    <property type="match status" value="1"/>
</dbReference>
<gene>
    <name evidence="8" type="ORF">J3Q64DRAFT_1478071</name>
</gene>
<keyword evidence="4" id="KW-0175">Coiled coil</keyword>
<accession>A0ABR3B0U1</accession>
<feature type="region of interest" description="Disordered" evidence="5">
    <location>
        <begin position="150"/>
        <end position="200"/>
    </location>
</feature>
<dbReference type="PROSITE" id="PS50238">
    <property type="entry name" value="RHOGAP"/>
    <property type="match status" value="1"/>
</dbReference>
<organism evidence="8 9">
    <name type="scientific">Phycomyces blakesleeanus</name>
    <dbReference type="NCBI Taxonomy" id="4837"/>
    <lineage>
        <taxon>Eukaryota</taxon>
        <taxon>Fungi</taxon>
        <taxon>Fungi incertae sedis</taxon>
        <taxon>Mucoromycota</taxon>
        <taxon>Mucoromycotina</taxon>
        <taxon>Mucoromycetes</taxon>
        <taxon>Mucorales</taxon>
        <taxon>Phycomycetaceae</taxon>
        <taxon>Phycomyces</taxon>
    </lineage>
</organism>
<evidence type="ECO:0000313" key="9">
    <source>
        <dbReference type="Proteomes" id="UP001448207"/>
    </source>
</evidence>
<dbReference type="PROSITE" id="PS00479">
    <property type="entry name" value="ZF_DAG_PE_1"/>
    <property type="match status" value="1"/>
</dbReference>
<dbReference type="SMART" id="SM00109">
    <property type="entry name" value="C1"/>
    <property type="match status" value="1"/>
</dbReference>
<dbReference type="Proteomes" id="UP001448207">
    <property type="component" value="Unassembled WGS sequence"/>
</dbReference>
<dbReference type="Gene3D" id="1.10.555.10">
    <property type="entry name" value="Rho GTPase activation protein"/>
    <property type="match status" value="1"/>
</dbReference>
<comment type="caution">
    <text evidence="8">The sequence shown here is derived from an EMBL/GenBank/DDBJ whole genome shotgun (WGS) entry which is preliminary data.</text>
</comment>
<dbReference type="InterPro" id="IPR002219">
    <property type="entry name" value="PKC_DAG/PE"/>
</dbReference>
<dbReference type="SMART" id="SM00324">
    <property type="entry name" value="RhoGAP"/>
    <property type="match status" value="1"/>
</dbReference>
<evidence type="ECO:0000256" key="5">
    <source>
        <dbReference type="SAM" id="MobiDB-lite"/>
    </source>
</evidence>
<dbReference type="PROSITE" id="PS50081">
    <property type="entry name" value="ZF_DAG_PE_2"/>
    <property type="match status" value="1"/>
</dbReference>
<dbReference type="PANTHER" id="PTHR23176">
    <property type="entry name" value="RHO/RAC/CDC GTPASE-ACTIVATING PROTEIN"/>
    <property type="match status" value="1"/>
</dbReference>
<reference evidence="8 9" key="1">
    <citation type="submission" date="2024-04" db="EMBL/GenBank/DDBJ databases">
        <title>Symmetric and asymmetric DNA N6-adenine methylation regulates different biological responses in Mucorales.</title>
        <authorList>
            <consortium name="Lawrence Berkeley National Laboratory"/>
            <person name="Lax C."/>
            <person name="Mondo S.J."/>
            <person name="Osorio-Concepcion M."/>
            <person name="Muszewska A."/>
            <person name="Corrochano-Luque M."/>
            <person name="Gutierrez G."/>
            <person name="Riley R."/>
            <person name="Lipzen A."/>
            <person name="Guo J."/>
            <person name="Hundley H."/>
            <person name="Amirebrahimi M."/>
            <person name="Ng V."/>
            <person name="Lorenzo-Gutierrez D."/>
            <person name="Binder U."/>
            <person name="Yang J."/>
            <person name="Song Y."/>
            <person name="Canovas D."/>
            <person name="Navarro E."/>
            <person name="Freitag M."/>
            <person name="Gabaldon T."/>
            <person name="Grigoriev I.V."/>
            <person name="Corrochano L.M."/>
            <person name="Nicolas F.E."/>
            <person name="Garre V."/>
        </authorList>
    </citation>
    <scope>NUCLEOTIDE SEQUENCE [LARGE SCALE GENOMIC DNA]</scope>
    <source>
        <strain evidence="8 9">L51</strain>
    </source>
</reference>
<keyword evidence="2" id="KW-0479">Metal-binding</keyword>
<name>A0ABR3B0U1_PHYBL</name>
<dbReference type="InterPro" id="IPR046349">
    <property type="entry name" value="C1-like_sf"/>
</dbReference>
<dbReference type="CDD" id="cd20824">
    <property type="entry name" value="C1_SpBZZ1-like"/>
    <property type="match status" value="1"/>
</dbReference>
<dbReference type="PANTHER" id="PTHR23176:SF128">
    <property type="entry name" value="RHO GTPASE-ACTIVATING PROTEIN RGD1"/>
    <property type="match status" value="1"/>
</dbReference>
<evidence type="ECO:0000256" key="1">
    <source>
        <dbReference type="ARBA" id="ARBA00022468"/>
    </source>
</evidence>
<dbReference type="InterPro" id="IPR008936">
    <property type="entry name" value="Rho_GTPase_activation_prot"/>
</dbReference>
<feature type="domain" description="Rho-GAP" evidence="7">
    <location>
        <begin position="353"/>
        <end position="542"/>
    </location>
</feature>
<keyword evidence="1" id="KW-0343">GTPase activation</keyword>
<proteinExistence type="predicted"/>
<dbReference type="InterPro" id="IPR050729">
    <property type="entry name" value="Rho-GAP"/>
</dbReference>
<sequence length="543" mass="60785">MNKPEKTDPKINLRDQWTTQQASAAKENTFSVATKQEIDRLAQTRIELEHTCKELRELRDNLSKDIDQLSTKRQAGIASAENYTTGPIEQKSALCIEIKSLVLERDELKVDTQDLSKMRDEIIHEMVLLNTKNAELTKMNNDLSRRAIDREQQAGHSPSPTPSTELLSPISMQRDSSDSSSINNQKVASRNSFNGKHEPKLLKIKKKGSTLFGKLGGKSIKSDTSIYGNDYAQSSKSILYGMSNSSASTQSLAIDSSSRSIRHNPKPSIDSSFSYVSGPHSFQLTSFLRPVKCNACNEKMWGLHEYRCGCCGYQAHAKCLSHVPQICSASNLSLDLSSGSDIEIAKSPSLFGHSLAAQVALENRSVPLLVEKCIEAIELRGMDYEGIYRKSGGAAQMRAIQIAFEQGDTIDLKDPDEINDVAAITSVLKQYFRELPDPLLTYDVYQEFIESIAMQADQTKTDKFISLMNQLPKANYDTLKLLMQHLHRVKGRSSENLMTTKNLAMVFAPTLMRDRDSSRDFLDMSYKNATMDFVIDRAFEIFV</sequence>
<protein>
    <submittedName>
        <fullName evidence="8">Rho GTPase activation protein</fullName>
    </submittedName>
</protein>
<dbReference type="SUPFAM" id="SSF48350">
    <property type="entry name" value="GTPase activation domain, GAP"/>
    <property type="match status" value="1"/>
</dbReference>
<feature type="compositionally biased region" description="Polar residues" evidence="5">
    <location>
        <begin position="182"/>
        <end position="194"/>
    </location>
</feature>
<evidence type="ECO:0000259" key="6">
    <source>
        <dbReference type="PROSITE" id="PS50081"/>
    </source>
</evidence>
<keyword evidence="3" id="KW-0862">Zinc</keyword>
<dbReference type="CDD" id="cd00159">
    <property type="entry name" value="RhoGAP"/>
    <property type="match status" value="1"/>
</dbReference>
<feature type="coiled-coil region" evidence="4">
    <location>
        <begin position="38"/>
        <end position="72"/>
    </location>
</feature>